<sequence length="103" mass="11134">MKFCLLVCILIPVSMAVKCWIGYDHIRNNPITCADTDYCYSISSVSTSNCTHSGKFTESAKACGYTCTMEGCSNTTYVEVGVNRTETECCCKGDYCNTAGTGS</sequence>
<feature type="chain" id="PRO_5042966527" description="UPAR/Ly6 domain-containing protein" evidence="1">
    <location>
        <begin position="17"/>
        <end position="103"/>
    </location>
</feature>
<evidence type="ECO:0000313" key="3">
    <source>
        <dbReference type="Proteomes" id="UP001328107"/>
    </source>
</evidence>
<evidence type="ECO:0008006" key="4">
    <source>
        <dbReference type="Google" id="ProtNLM"/>
    </source>
</evidence>
<feature type="signal peptide" evidence="1">
    <location>
        <begin position="1"/>
        <end position="16"/>
    </location>
</feature>
<dbReference type="AlphaFoldDB" id="A0AAN5CDF2"/>
<dbReference type="EMBL" id="BTRK01000003">
    <property type="protein sequence ID" value="GMR41000.1"/>
    <property type="molecule type" value="Genomic_DNA"/>
</dbReference>
<gene>
    <name evidence="2" type="ORF">PMAYCL1PPCAC_11195</name>
</gene>
<keyword evidence="3" id="KW-1185">Reference proteome</keyword>
<name>A0AAN5CDF2_9BILA</name>
<accession>A0AAN5CDF2</accession>
<comment type="caution">
    <text evidence="2">The sequence shown here is derived from an EMBL/GenBank/DDBJ whole genome shotgun (WGS) entry which is preliminary data.</text>
</comment>
<evidence type="ECO:0000256" key="1">
    <source>
        <dbReference type="SAM" id="SignalP"/>
    </source>
</evidence>
<keyword evidence="1" id="KW-0732">Signal</keyword>
<organism evidence="2 3">
    <name type="scientific">Pristionchus mayeri</name>
    <dbReference type="NCBI Taxonomy" id="1317129"/>
    <lineage>
        <taxon>Eukaryota</taxon>
        <taxon>Metazoa</taxon>
        <taxon>Ecdysozoa</taxon>
        <taxon>Nematoda</taxon>
        <taxon>Chromadorea</taxon>
        <taxon>Rhabditida</taxon>
        <taxon>Rhabditina</taxon>
        <taxon>Diplogasteromorpha</taxon>
        <taxon>Diplogasteroidea</taxon>
        <taxon>Neodiplogasteridae</taxon>
        <taxon>Pristionchus</taxon>
    </lineage>
</organism>
<evidence type="ECO:0000313" key="2">
    <source>
        <dbReference type="EMBL" id="GMR41000.1"/>
    </source>
</evidence>
<proteinExistence type="predicted"/>
<dbReference type="Proteomes" id="UP001328107">
    <property type="component" value="Unassembled WGS sequence"/>
</dbReference>
<reference evidence="3" key="1">
    <citation type="submission" date="2022-10" db="EMBL/GenBank/DDBJ databases">
        <title>Genome assembly of Pristionchus species.</title>
        <authorList>
            <person name="Yoshida K."/>
            <person name="Sommer R.J."/>
        </authorList>
    </citation>
    <scope>NUCLEOTIDE SEQUENCE [LARGE SCALE GENOMIC DNA]</scope>
    <source>
        <strain evidence="3">RS5460</strain>
    </source>
</reference>
<protein>
    <recommendedName>
        <fullName evidence="4">UPAR/Ly6 domain-containing protein</fullName>
    </recommendedName>
</protein>